<accession>A0ABD3GSG8</accession>
<name>A0ABD3GSG8_9MARC</name>
<dbReference type="AlphaFoldDB" id="A0ABD3GSG8"/>
<gene>
    <name evidence="2" type="ORF">R1sor_024006</name>
</gene>
<feature type="compositionally biased region" description="Basic and acidic residues" evidence="1">
    <location>
        <begin position="9"/>
        <end position="24"/>
    </location>
</feature>
<reference evidence="2 3" key="1">
    <citation type="submission" date="2024-09" db="EMBL/GenBank/DDBJ databases">
        <title>Chromosome-scale assembly of Riccia sorocarpa.</title>
        <authorList>
            <person name="Paukszto L."/>
        </authorList>
    </citation>
    <scope>NUCLEOTIDE SEQUENCE [LARGE SCALE GENOMIC DNA]</scope>
    <source>
        <strain evidence="2">LP-2024</strain>
        <tissue evidence="2">Aerial parts of the thallus</tissue>
    </source>
</reference>
<dbReference type="Proteomes" id="UP001633002">
    <property type="component" value="Unassembled WGS sequence"/>
</dbReference>
<evidence type="ECO:0000256" key="1">
    <source>
        <dbReference type="SAM" id="MobiDB-lite"/>
    </source>
</evidence>
<feature type="region of interest" description="Disordered" evidence="1">
    <location>
        <begin position="75"/>
        <end position="99"/>
    </location>
</feature>
<feature type="compositionally biased region" description="Basic and acidic residues" evidence="1">
    <location>
        <begin position="77"/>
        <end position="86"/>
    </location>
</feature>
<evidence type="ECO:0000313" key="3">
    <source>
        <dbReference type="Proteomes" id="UP001633002"/>
    </source>
</evidence>
<protein>
    <submittedName>
        <fullName evidence="2">Uncharacterized protein</fullName>
    </submittedName>
</protein>
<evidence type="ECO:0000313" key="2">
    <source>
        <dbReference type="EMBL" id="KAL3681050.1"/>
    </source>
</evidence>
<organism evidence="2 3">
    <name type="scientific">Riccia sorocarpa</name>
    <dbReference type="NCBI Taxonomy" id="122646"/>
    <lineage>
        <taxon>Eukaryota</taxon>
        <taxon>Viridiplantae</taxon>
        <taxon>Streptophyta</taxon>
        <taxon>Embryophyta</taxon>
        <taxon>Marchantiophyta</taxon>
        <taxon>Marchantiopsida</taxon>
        <taxon>Marchantiidae</taxon>
        <taxon>Marchantiales</taxon>
        <taxon>Ricciaceae</taxon>
        <taxon>Riccia</taxon>
    </lineage>
</organism>
<dbReference type="EMBL" id="JBJQOH010000007">
    <property type="protein sequence ID" value="KAL3681050.1"/>
    <property type="molecule type" value="Genomic_DNA"/>
</dbReference>
<sequence>MTRPPRAKYPSDGKNYHEAQRPEYTHTIRLPEELLDMYVALKNSLGPRKSHADVVRFLFEAAEPTITAVLQFQEQRPVPENEDVRPSGEAMVDDPDGDVQDPDDDVVELGLLSSDDETLPTGMYAANSDDEQEVVLCPDSHAQIPEAGGATVVSRQCPLKYPELATHDLAYKLKSWIYTCCKNATRGDTTPQLVTKDIHNAADHWAGDHSVCRTLPSNSQMRYRKLGARKRTKISLQRESHKAVKDFIKKYRTVTRTNKDLVTRTTVWKYNITRKTFG</sequence>
<proteinExistence type="predicted"/>
<comment type="caution">
    <text evidence="2">The sequence shown here is derived from an EMBL/GenBank/DDBJ whole genome shotgun (WGS) entry which is preliminary data.</text>
</comment>
<keyword evidence="3" id="KW-1185">Reference proteome</keyword>
<feature type="region of interest" description="Disordered" evidence="1">
    <location>
        <begin position="1"/>
        <end position="24"/>
    </location>
</feature>